<evidence type="ECO:0000313" key="2">
    <source>
        <dbReference type="Proteomes" id="UP000054359"/>
    </source>
</evidence>
<protein>
    <submittedName>
        <fullName evidence="1">Uncharacterized protein</fullName>
    </submittedName>
</protein>
<organism evidence="1 2">
    <name type="scientific">Stegodyphus mimosarum</name>
    <name type="common">African social velvet spider</name>
    <dbReference type="NCBI Taxonomy" id="407821"/>
    <lineage>
        <taxon>Eukaryota</taxon>
        <taxon>Metazoa</taxon>
        <taxon>Ecdysozoa</taxon>
        <taxon>Arthropoda</taxon>
        <taxon>Chelicerata</taxon>
        <taxon>Arachnida</taxon>
        <taxon>Araneae</taxon>
        <taxon>Araneomorphae</taxon>
        <taxon>Entelegynae</taxon>
        <taxon>Eresoidea</taxon>
        <taxon>Eresidae</taxon>
        <taxon>Stegodyphus</taxon>
    </lineage>
</organism>
<accession>A0A087U421</accession>
<feature type="non-terminal residue" evidence="1">
    <location>
        <position position="1"/>
    </location>
</feature>
<dbReference type="Proteomes" id="UP000054359">
    <property type="component" value="Unassembled WGS sequence"/>
</dbReference>
<reference evidence="1 2" key="1">
    <citation type="submission" date="2013-11" db="EMBL/GenBank/DDBJ databases">
        <title>Genome sequencing of Stegodyphus mimosarum.</title>
        <authorList>
            <person name="Bechsgaard J."/>
        </authorList>
    </citation>
    <scope>NUCLEOTIDE SEQUENCE [LARGE SCALE GENOMIC DNA]</scope>
</reference>
<proteinExistence type="predicted"/>
<gene>
    <name evidence="1" type="ORF">X975_01246</name>
</gene>
<sequence length="77" mass="9025">LTDYYLLLHILIPFSAYELARTHQNKTSEKYLFRYQLESSIFQKCCHLPLLSKEAVIRKEAPLPGRGKSLFLVKELL</sequence>
<name>A0A087U421_STEMI</name>
<keyword evidence="2" id="KW-1185">Reference proteome</keyword>
<feature type="non-terminal residue" evidence="1">
    <location>
        <position position="77"/>
    </location>
</feature>
<evidence type="ECO:0000313" key="1">
    <source>
        <dbReference type="EMBL" id="KFM72110.1"/>
    </source>
</evidence>
<dbReference type="EMBL" id="KK118055">
    <property type="protein sequence ID" value="KFM72110.1"/>
    <property type="molecule type" value="Genomic_DNA"/>
</dbReference>
<dbReference type="AlphaFoldDB" id="A0A087U421"/>